<dbReference type="Gene3D" id="6.10.140.2040">
    <property type="match status" value="1"/>
</dbReference>
<dbReference type="SUPFAM" id="SSF81383">
    <property type="entry name" value="F-box domain"/>
    <property type="match status" value="1"/>
</dbReference>
<dbReference type="CDD" id="cd09917">
    <property type="entry name" value="F-box_SF"/>
    <property type="match status" value="1"/>
</dbReference>
<dbReference type="Gene3D" id="1.20.1280.50">
    <property type="match status" value="1"/>
</dbReference>
<dbReference type="EMBL" id="JAGIXG020000065">
    <property type="protein sequence ID" value="KAI6778545.1"/>
    <property type="molecule type" value="Genomic_DNA"/>
</dbReference>
<dbReference type="PROSITE" id="PS50181">
    <property type="entry name" value="FBOX"/>
    <property type="match status" value="1"/>
</dbReference>
<dbReference type="OrthoDB" id="3219396at2759"/>
<sequence>MDGPDRLAPSGEDQLIAQTDRLALDRFSSPAYIDTHDHLEADEPKVVAARPDRPGSRVYPCPLADLPNEVLLQVFAFLDVSDLLVVSRTTHHLRSLCVSPILHTWRLRLTRIILPPLLYTRPSRQELTARSILLTQTTIVSRRLARSLTSIRLSRRLATRPSPEVLVERAVLPKECVPGLTTVHLTPRIVQRKKTIERERIKDGLRRWIEGTWRGRVEVKELEARQWEERWGVGRVWRLRRFWEKISRGEVVY</sequence>
<dbReference type="InterPro" id="IPR001810">
    <property type="entry name" value="F-box_dom"/>
</dbReference>
<dbReference type="InterPro" id="IPR036047">
    <property type="entry name" value="F-box-like_dom_sf"/>
</dbReference>
<comment type="caution">
    <text evidence="2">The sequence shown here is derived from an EMBL/GenBank/DDBJ whole genome shotgun (WGS) entry which is preliminary data.</text>
</comment>
<reference evidence="2" key="1">
    <citation type="journal article" date="2021" name="J Fungi (Basel)">
        <title>Genomic and Metabolomic Analyses of the Marine Fungus Emericellopsis cladophorae: Insights into Saltwater Adaptability Mechanisms and Its Biosynthetic Potential.</title>
        <authorList>
            <person name="Goncalves M.F.M."/>
            <person name="Hilario S."/>
            <person name="Van de Peer Y."/>
            <person name="Esteves A.C."/>
            <person name="Alves A."/>
        </authorList>
    </citation>
    <scope>NUCLEOTIDE SEQUENCE</scope>
    <source>
        <strain evidence="2">MUM 19.33</strain>
    </source>
</reference>
<dbReference type="RefSeq" id="XP_051359401.1">
    <property type="nucleotide sequence ID" value="XM_051509583.1"/>
</dbReference>
<dbReference type="GeneID" id="75829797"/>
<keyword evidence="3" id="KW-1185">Reference proteome</keyword>
<gene>
    <name evidence="2" type="ORF">J7T54_003295</name>
</gene>
<evidence type="ECO:0000313" key="3">
    <source>
        <dbReference type="Proteomes" id="UP001055219"/>
    </source>
</evidence>
<organism evidence="2 3">
    <name type="scientific">Emericellopsis cladophorae</name>
    <dbReference type="NCBI Taxonomy" id="2686198"/>
    <lineage>
        <taxon>Eukaryota</taxon>
        <taxon>Fungi</taxon>
        <taxon>Dikarya</taxon>
        <taxon>Ascomycota</taxon>
        <taxon>Pezizomycotina</taxon>
        <taxon>Sordariomycetes</taxon>
        <taxon>Hypocreomycetidae</taxon>
        <taxon>Hypocreales</taxon>
        <taxon>Bionectriaceae</taxon>
        <taxon>Emericellopsis</taxon>
    </lineage>
</organism>
<name>A0A9P9XW55_9HYPO</name>
<evidence type="ECO:0000313" key="2">
    <source>
        <dbReference type="EMBL" id="KAI6778545.1"/>
    </source>
</evidence>
<evidence type="ECO:0000259" key="1">
    <source>
        <dbReference type="PROSITE" id="PS50181"/>
    </source>
</evidence>
<dbReference type="AlphaFoldDB" id="A0A9P9XW55"/>
<accession>A0A9P9XW55</accession>
<feature type="domain" description="F-box" evidence="1">
    <location>
        <begin position="60"/>
        <end position="108"/>
    </location>
</feature>
<proteinExistence type="predicted"/>
<dbReference type="Pfam" id="PF12937">
    <property type="entry name" value="F-box-like"/>
    <property type="match status" value="1"/>
</dbReference>
<dbReference type="Proteomes" id="UP001055219">
    <property type="component" value="Unassembled WGS sequence"/>
</dbReference>
<reference evidence="2" key="2">
    <citation type="submission" date="2022-07" db="EMBL/GenBank/DDBJ databases">
        <authorList>
            <person name="Goncalves M.F.M."/>
            <person name="Hilario S."/>
            <person name="Van De Peer Y."/>
            <person name="Esteves A.C."/>
            <person name="Alves A."/>
        </authorList>
    </citation>
    <scope>NUCLEOTIDE SEQUENCE</scope>
    <source>
        <strain evidence="2">MUM 19.33</strain>
    </source>
</reference>
<protein>
    <submittedName>
        <fullName evidence="2">F-box domain-containing protein</fullName>
    </submittedName>
</protein>
<dbReference type="SMART" id="SM00256">
    <property type="entry name" value="FBOX"/>
    <property type="match status" value="1"/>
</dbReference>